<dbReference type="Proteomes" id="UP000243499">
    <property type="component" value="Chromosome 7"/>
</dbReference>
<dbReference type="EMBL" id="CM008052">
    <property type="protein sequence ID" value="PAN40026.1"/>
    <property type="molecule type" value="Genomic_DNA"/>
</dbReference>
<accession>A0A2S3IA75</accession>
<gene>
    <name evidence="1" type="ORF">PAHAL_7G286000</name>
</gene>
<proteinExistence type="predicted"/>
<protein>
    <submittedName>
        <fullName evidence="1">Uncharacterized protein</fullName>
    </submittedName>
</protein>
<evidence type="ECO:0000313" key="1">
    <source>
        <dbReference type="EMBL" id="PAN40026.1"/>
    </source>
</evidence>
<dbReference type="AlphaFoldDB" id="A0A2S3IA75"/>
<reference evidence="1" key="1">
    <citation type="submission" date="2018-04" db="EMBL/GenBank/DDBJ databases">
        <title>WGS assembly of Panicum hallii.</title>
        <authorList>
            <person name="Lovell J."/>
            <person name="Jenkins J."/>
            <person name="Lowry D."/>
            <person name="Mamidi S."/>
            <person name="Sreedasyam A."/>
            <person name="Weng X."/>
            <person name="Barry K."/>
            <person name="Bonette J."/>
            <person name="Campitelli B."/>
            <person name="Daum C."/>
            <person name="Gordon S."/>
            <person name="Gould B."/>
            <person name="Lipzen A."/>
            <person name="Macqueen A."/>
            <person name="Palacio-Mejia J."/>
            <person name="Plott C."/>
            <person name="Shakirov E."/>
            <person name="Shu S."/>
            <person name="Yoshinaga Y."/>
            <person name="Zane M."/>
            <person name="Rokhsar D."/>
            <person name="Grimwood J."/>
            <person name="Schmutz J."/>
            <person name="Juenger T."/>
        </authorList>
    </citation>
    <scope>NUCLEOTIDE SEQUENCE [LARGE SCALE GENOMIC DNA]</scope>
    <source>
        <strain evidence="1">FIL2</strain>
    </source>
</reference>
<sequence>MEISAVMTCFAVMEYALARTNSCLLEFACLRKGTRLDAKIICCFLGLAGKRLHFFMPSLLSERDYAPILLSSWFFFMQPQKLGKRYMEIKRGFLIRLLVRG</sequence>
<organism evidence="1">
    <name type="scientific">Panicum hallii</name>
    <dbReference type="NCBI Taxonomy" id="206008"/>
    <lineage>
        <taxon>Eukaryota</taxon>
        <taxon>Viridiplantae</taxon>
        <taxon>Streptophyta</taxon>
        <taxon>Embryophyta</taxon>
        <taxon>Tracheophyta</taxon>
        <taxon>Spermatophyta</taxon>
        <taxon>Magnoliopsida</taxon>
        <taxon>Liliopsida</taxon>
        <taxon>Poales</taxon>
        <taxon>Poaceae</taxon>
        <taxon>PACMAD clade</taxon>
        <taxon>Panicoideae</taxon>
        <taxon>Panicodae</taxon>
        <taxon>Paniceae</taxon>
        <taxon>Panicinae</taxon>
        <taxon>Panicum</taxon>
        <taxon>Panicum sect. Panicum</taxon>
    </lineage>
</organism>
<name>A0A2S3IA75_9POAL</name>
<dbReference type="Gramene" id="PAN40026">
    <property type="protein sequence ID" value="PAN40026"/>
    <property type="gene ID" value="PAHAL_7G286000"/>
</dbReference>